<reference evidence="2 3" key="1">
    <citation type="submission" date="2019-02" db="EMBL/GenBank/DDBJ databases">
        <title>Deep-cultivation of Planctomycetes and their phenomic and genomic characterization uncovers novel biology.</title>
        <authorList>
            <person name="Wiegand S."/>
            <person name="Jogler M."/>
            <person name="Boedeker C."/>
            <person name="Pinto D."/>
            <person name="Vollmers J."/>
            <person name="Rivas-Marin E."/>
            <person name="Kohn T."/>
            <person name="Peeters S.H."/>
            <person name="Heuer A."/>
            <person name="Rast P."/>
            <person name="Oberbeckmann S."/>
            <person name="Bunk B."/>
            <person name="Jeske O."/>
            <person name="Meyerdierks A."/>
            <person name="Storesund J.E."/>
            <person name="Kallscheuer N."/>
            <person name="Luecker S."/>
            <person name="Lage O.M."/>
            <person name="Pohl T."/>
            <person name="Merkel B.J."/>
            <person name="Hornburger P."/>
            <person name="Mueller R.-W."/>
            <person name="Bruemmer F."/>
            <person name="Labrenz M."/>
            <person name="Spormann A.M."/>
            <person name="Op den Camp H."/>
            <person name="Overmann J."/>
            <person name="Amann R."/>
            <person name="Jetten M.S.M."/>
            <person name="Mascher T."/>
            <person name="Medema M.H."/>
            <person name="Devos D.P."/>
            <person name="Kaster A.-K."/>
            <person name="Ovreas L."/>
            <person name="Rohde M."/>
            <person name="Galperin M.Y."/>
            <person name="Jogler C."/>
        </authorList>
    </citation>
    <scope>NUCLEOTIDE SEQUENCE [LARGE SCALE GENOMIC DNA]</scope>
    <source>
        <strain evidence="2 3">I41</strain>
    </source>
</reference>
<gene>
    <name evidence="2" type="ORF">I41_27840</name>
</gene>
<dbReference type="GO" id="GO:0071949">
    <property type="term" value="F:FAD binding"/>
    <property type="evidence" value="ECO:0007669"/>
    <property type="project" value="InterPro"/>
</dbReference>
<dbReference type="PRINTS" id="PR00420">
    <property type="entry name" value="RNGMNOXGNASE"/>
</dbReference>
<evidence type="ECO:0000313" key="2">
    <source>
        <dbReference type="EMBL" id="QDT73595.1"/>
    </source>
</evidence>
<dbReference type="InterPro" id="IPR050407">
    <property type="entry name" value="Geranylgeranyl_reductase"/>
</dbReference>
<keyword evidence="2" id="KW-0560">Oxidoreductase</keyword>
<dbReference type="Pfam" id="PF01494">
    <property type="entry name" value="FAD_binding_3"/>
    <property type="match status" value="1"/>
</dbReference>
<dbReference type="InterPro" id="IPR002938">
    <property type="entry name" value="FAD-bd"/>
</dbReference>
<feature type="domain" description="FAD-binding" evidence="1">
    <location>
        <begin position="31"/>
        <end position="328"/>
    </location>
</feature>
<dbReference type="KEGG" id="llh:I41_27840"/>
<dbReference type="EMBL" id="CP036339">
    <property type="protein sequence ID" value="QDT73595.1"/>
    <property type="molecule type" value="Genomic_DNA"/>
</dbReference>
<dbReference type="PANTHER" id="PTHR42685">
    <property type="entry name" value="GERANYLGERANYL DIPHOSPHATE REDUCTASE"/>
    <property type="match status" value="1"/>
</dbReference>
<dbReference type="RefSeq" id="WP_145433168.1">
    <property type="nucleotide sequence ID" value="NZ_CP036339.1"/>
</dbReference>
<dbReference type="Gene3D" id="3.50.50.60">
    <property type="entry name" value="FAD/NAD(P)-binding domain"/>
    <property type="match status" value="1"/>
</dbReference>
<name>A0A517TZ14_9BACT</name>
<proteinExistence type="predicted"/>
<organism evidence="2 3">
    <name type="scientific">Lacipirellula limnantheis</name>
    <dbReference type="NCBI Taxonomy" id="2528024"/>
    <lineage>
        <taxon>Bacteria</taxon>
        <taxon>Pseudomonadati</taxon>
        <taxon>Planctomycetota</taxon>
        <taxon>Planctomycetia</taxon>
        <taxon>Pirellulales</taxon>
        <taxon>Lacipirellulaceae</taxon>
        <taxon>Lacipirellula</taxon>
    </lineage>
</organism>
<evidence type="ECO:0000313" key="3">
    <source>
        <dbReference type="Proteomes" id="UP000317909"/>
    </source>
</evidence>
<protein>
    <submittedName>
        <fullName evidence="2">Oxidoreductase</fullName>
        <ecNumber evidence="2">1.-.-.-</ecNumber>
    </submittedName>
</protein>
<dbReference type="OrthoDB" id="9806565at2"/>
<dbReference type="AlphaFoldDB" id="A0A517TZ14"/>
<accession>A0A517TZ14</accession>
<dbReference type="SUPFAM" id="SSF51905">
    <property type="entry name" value="FAD/NAD(P)-binding domain"/>
    <property type="match status" value="1"/>
</dbReference>
<dbReference type="InterPro" id="IPR036188">
    <property type="entry name" value="FAD/NAD-bd_sf"/>
</dbReference>
<keyword evidence="3" id="KW-1185">Reference proteome</keyword>
<sequence length="399" mass="42225">MALDDHATKGVAPIVRATDQMTAVNESDCWDAIVMGAGPAGAIAARQLGLQRKRVLLIDKARLPRDKVCGGCLGGSALALLNGIGLGHIPTACQGVSLQTFDFSSGGVTARISIADRIAISRRTFDDALVREAMRAGVVVCDQTYGMLQPATEGNFRTVALRHAGGQAVVRAGVVVIATGLANAPPGCVAQSAPRSLIGLGALSDSAPCNIVSGSLHMAYGSAGYVGVTAVERGRFDIAAAIEPHALAAAESPGRLVREILQSSGSRLTGDWENLQWHGTPRLTRRTTPIASHRCLLIGDAAAYVEPFTGEGIGWAMQSGALAASLLTGSVRQWDSTIESRWQRLFDQAIGGRHRFCRTLSRGMRVKFLRQLATRGLRHAPCLGRPVLWNLDRPLGFTH</sequence>
<evidence type="ECO:0000259" key="1">
    <source>
        <dbReference type="Pfam" id="PF01494"/>
    </source>
</evidence>
<dbReference type="GO" id="GO:0016491">
    <property type="term" value="F:oxidoreductase activity"/>
    <property type="evidence" value="ECO:0007669"/>
    <property type="project" value="UniProtKB-KW"/>
</dbReference>
<dbReference type="PANTHER" id="PTHR42685:SF22">
    <property type="entry name" value="CONDITIONED MEDIUM FACTOR RECEPTOR 1"/>
    <property type="match status" value="1"/>
</dbReference>
<dbReference type="Proteomes" id="UP000317909">
    <property type="component" value="Chromosome"/>
</dbReference>
<dbReference type="EC" id="1.-.-.-" evidence="2"/>